<evidence type="ECO:0008006" key="3">
    <source>
        <dbReference type="Google" id="ProtNLM"/>
    </source>
</evidence>
<dbReference type="EMBL" id="SHOA02000012">
    <property type="protein sequence ID" value="TDH72321.1"/>
    <property type="molecule type" value="Genomic_DNA"/>
</dbReference>
<dbReference type="GeneID" id="94346433"/>
<evidence type="ECO:0000313" key="2">
    <source>
        <dbReference type="Proteomes" id="UP000294530"/>
    </source>
</evidence>
<keyword evidence="2" id="KW-1185">Reference proteome</keyword>
<sequence length="1340" mass="152057">MRASCQHFWSVRKLLRIVLASQSDPDPASTLAEFGIKYHAAGGVEQRKAASRSATAAIRHTSTQAGVTYSSRRVWITGFLHFGDNLETCDNLELCDSNFKLLTFLVDPSPQVVDQLVLIKRWVLVDKAINSVRTTGSLFLEVHDQSLTLLLPVSNNFQNWAQEDALSLLESNYLTKDPPMFTGTERWTKIAALSQSCEPNNDAESARISEGRIMPVTNKTQKRKRIHAVFGRVTSVSAISRQKDRASSHFFAEIESFSGTSVTNVMFTGVEHMRWKLFLRLGKIVLLTDLVKVRSRECEMVLLQTSHQNPSKPGTEGLNTLVLIWDEVSSAETDVLQCIYGSVSMYSNTFAFNCMGKLLNFKGQVCRLLWDECVELIGLNRIRVIVCLFHFPYTNELVRLREGATVQIHGAHVLLWPTPVNDKLVVGLCPRSQFTIFGNDNPSGNCIAVETRSQRGKSHKWSNLGDFHRQSMVLSMWLLEILERLSLKFFFKGDELMLIQSSHLLCTQIGRRKATSILAKKFGVTVANRHDQIVSTLGARFLKCHSSSVSYCSAINLPLKEKLLTCTRLVTIRDLQIYGEKRLQLTNKSGPDLVKVSLIRIPANDLHWCLLLGGIRGNIDIGDLEVFDRTGSIALRLNGGNSGVSLCNEHGMYLFRKFEFEIEKSSQSQEVQLEENVPMIYSLACSADNVEIVRLHDDETISGPLEGIKMAVSENIEEVIIMVTRLDAVPHSSIRSIGILNQYRFLHGIIYPVGNACSTDQFLKSVYTADILVNTQIHDWFIQKGGYYRMKVIKNNNDTATRSCEISTEEHVIKASIDHWAKSMIDKDIKSPSLKNFNELYCHRDEIVRSKCRKFQIYRMETGVINSIIPIKLEGVRAKSEVTNAVEDKAMAANATQLVRQMPVQVTNAESAAINILESFLQHLEKVYQVYDLLHYPFIDHSQHSADKSQNYQKRRLFKPEVLNLHKSQLMSVVGIVTKRQFFWRISGQKQSFIQPPTIGVKHSRELLISNTGNSSRQLVCILHVRDLRCLDTIEIRIDASRFGLLGTLEVNSVVEFSRLKGFVARITFKLFLNWCHLTAAKTKVSVVVPHDAELYGELPTTFLSDLYSASCIDRLLHRFVVGVVHVSYVVLKRKCRLCYQPLEFVKRRGVWRHFEGQALSKYSRCCACIGYQWNSSNSNFKRQTFMGMAVRCVVDDGSGQAELFLENDVAWELLTCSAGQQKRFEDILSNYVEELSYYSGRTANESFASSKAAREQEYYQNELQAFVINAIPSLRSIVVFAHQFYKANVQETTSVLKFGKDIHLTTKTLPQLKLEAKRVDRLHVRSELQRRLAQLRQRM</sequence>
<dbReference type="Proteomes" id="UP000294530">
    <property type="component" value="Unassembled WGS sequence"/>
</dbReference>
<comment type="caution">
    <text evidence="1">The sequence shown here is derived from an EMBL/GenBank/DDBJ whole genome shotgun (WGS) entry which is preliminary data.</text>
</comment>
<gene>
    <name evidence="1" type="ORF">CCR75_002665</name>
</gene>
<name>A0A976IIB2_BRELC</name>
<evidence type="ECO:0000313" key="1">
    <source>
        <dbReference type="EMBL" id="TDH72321.1"/>
    </source>
</evidence>
<reference evidence="1 2" key="1">
    <citation type="journal article" date="2021" name="Genome Biol.">
        <title>AFLAP: assembly-free linkage analysis pipeline using k-mers from genome sequencing data.</title>
        <authorList>
            <person name="Fletcher K."/>
            <person name="Zhang L."/>
            <person name="Gil J."/>
            <person name="Han R."/>
            <person name="Cavanaugh K."/>
            <person name="Michelmore R."/>
        </authorList>
    </citation>
    <scope>NUCLEOTIDE SEQUENCE [LARGE SCALE GENOMIC DNA]</scope>
    <source>
        <strain evidence="1 2">SF5</strain>
    </source>
</reference>
<dbReference type="RefSeq" id="XP_067821820.1">
    <property type="nucleotide sequence ID" value="XM_067960762.1"/>
</dbReference>
<accession>A0A976IIB2</accession>
<organism evidence="1 2">
    <name type="scientific">Bremia lactucae</name>
    <name type="common">Lettuce downy mildew</name>
    <dbReference type="NCBI Taxonomy" id="4779"/>
    <lineage>
        <taxon>Eukaryota</taxon>
        <taxon>Sar</taxon>
        <taxon>Stramenopiles</taxon>
        <taxon>Oomycota</taxon>
        <taxon>Peronosporomycetes</taxon>
        <taxon>Peronosporales</taxon>
        <taxon>Peronosporaceae</taxon>
        <taxon>Bremia</taxon>
    </lineage>
</organism>
<dbReference type="OrthoDB" id="75320at2759"/>
<protein>
    <recommendedName>
        <fullName evidence="3">CST complex subunit CTC1</fullName>
    </recommendedName>
</protein>
<dbReference type="KEGG" id="blac:94346433"/>
<proteinExistence type="predicted"/>